<keyword evidence="1" id="KW-0456">Lyase</keyword>
<evidence type="ECO:0000313" key="4">
    <source>
        <dbReference type="Proteomes" id="UP000824223"/>
    </source>
</evidence>
<evidence type="ECO:0000259" key="2">
    <source>
        <dbReference type="Pfam" id="PF01557"/>
    </source>
</evidence>
<dbReference type="Proteomes" id="UP000824223">
    <property type="component" value="Unassembled WGS sequence"/>
</dbReference>
<dbReference type="InterPro" id="IPR036663">
    <property type="entry name" value="Fumarylacetoacetase_C_sf"/>
</dbReference>
<dbReference type="PANTHER" id="PTHR30143:SF0">
    <property type="entry name" value="2-KETO-4-PENTENOATE HYDRATASE"/>
    <property type="match status" value="1"/>
</dbReference>
<protein>
    <submittedName>
        <fullName evidence="3">2-keto-4-pentenoate hydratase</fullName>
    </submittedName>
</protein>
<dbReference type="Pfam" id="PF01557">
    <property type="entry name" value="FAA_hydrolase"/>
    <property type="match status" value="1"/>
</dbReference>
<name>A0A9D2HBX3_9FIRM</name>
<dbReference type="PANTHER" id="PTHR30143">
    <property type="entry name" value="ACID HYDRATASE"/>
    <property type="match status" value="1"/>
</dbReference>
<dbReference type="GO" id="GO:0008684">
    <property type="term" value="F:2-oxopent-4-enoate hydratase activity"/>
    <property type="evidence" value="ECO:0007669"/>
    <property type="project" value="TreeGrafter"/>
</dbReference>
<evidence type="ECO:0000256" key="1">
    <source>
        <dbReference type="ARBA" id="ARBA00023239"/>
    </source>
</evidence>
<comment type="caution">
    <text evidence="3">The sequence shown here is derived from an EMBL/GenBank/DDBJ whole genome shotgun (WGS) entry which is preliminary data.</text>
</comment>
<dbReference type="AlphaFoldDB" id="A0A9D2HBX3"/>
<dbReference type="SUPFAM" id="SSF56529">
    <property type="entry name" value="FAH"/>
    <property type="match status" value="1"/>
</dbReference>
<feature type="domain" description="Fumarylacetoacetase-like C-terminal" evidence="2">
    <location>
        <begin position="99"/>
        <end position="258"/>
    </location>
</feature>
<dbReference type="Gene3D" id="3.90.850.10">
    <property type="entry name" value="Fumarylacetoacetase-like, C-terminal domain"/>
    <property type="match status" value="1"/>
</dbReference>
<organism evidence="3 4">
    <name type="scientific">Candidatus Mediterraneibacter pullicola</name>
    <dbReference type="NCBI Taxonomy" id="2838682"/>
    <lineage>
        <taxon>Bacteria</taxon>
        <taxon>Bacillati</taxon>
        <taxon>Bacillota</taxon>
        <taxon>Clostridia</taxon>
        <taxon>Lachnospirales</taxon>
        <taxon>Lachnospiraceae</taxon>
        <taxon>Mediterraneibacter</taxon>
    </lineage>
</organism>
<reference evidence="3" key="2">
    <citation type="submission" date="2021-04" db="EMBL/GenBank/DDBJ databases">
        <authorList>
            <person name="Gilroy R."/>
        </authorList>
    </citation>
    <scope>NUCLEOTIDE SEQUENCE</scope>
    <source>
        <strain evidence="3">ChiSjej2B20-11307</strain>
    </source>
</reference>
<dbReference type="GO" id="GO:0005737">
    <property type="term" value="C:cytoplasm"/>
    <property type="evidence" value="ECO:0007669"/>
    <property type="project" value="TreeGrafter"/>
</dbReference>
<sequence length="259" mass="27789">MENTNIQKYADMLREAEASRKSIPPLTETDESLDIDDAYAIQLANVEHTVRAGHVVSGKKIGLTSEGIQKQLGVNEPDYGHLFAAMECPDGMVEADKLMQPKIEGEIAFVLKDDLAGGKVTAEDVRRATDYVVAAFEIVDSRVADWKIKLVDTVADNASSGRYVLGEKKMSLDEVDLPNVPMILTKNGEKAGEGRGSAVLGDPAEAVAWLANRLWGYGVTLKKGEVILSGAFSAAPEAGKGDEFTADFGPMGKVTAKFV</sequence>
<accession>A0A9D2HBX3</accession>
<dbReference type="EMBL" id="DXAK01000046">
    <property type="protein sequence ID" value="HJA07376.1"/>
    <property type="molecule type" value="Genomic_DNA"/>
</dbReference>
<proteinExistence type="predicted"/>
<gene>
    <name evidence="3" type="ORF">H9798_09600</name>
</gene>
<reference evidence="3" key="1">
    <citation type="journal article" date="2021" name="PeerJ">
        <title>Extensive microbial diversity within the chicken gut microbiome revealed by metagenomics and culture.</title>
        <authorList>
            <person name="Gilroy R."/>
            <person name="Ravi A."/>
            <person name="Getino M."/>
            <person name="Pursley I."/>
            <person name="Horton D.L."/>
            <person name="Alikhan N.F."/>
            <person name="Baker D."/>
            <person name="Gharbi K."/>
            <person name="Hall N."/>
            <person name="Watson M."/>
            <person name="Adriaenssens E.M."/>
            <person name="Foster-Nyarko E."/>
            <person name="Jarju S."/>
            <person name="Secka A."/>
            <person name="Antonio M."/>
            <person name="Oren A."/>
            <person name="Chaudhuri R.R."/>
            <person name="La Ragione R."/>
            <person name="Hildebrand F."/>
            <person name="Pallen M.J."/>
        </authorList>
    </citation>
    <scope>NUCLEOTIDE SEQUENCE</scope>
    <source>
        <strain evidence="3">ChiSjej2B20-11307</strain>
    </source>
</reference>
<dbReference type="InterPro" id="IPR011234">
    <property type="entry name" value="Fumarylacetoacetase-like_C"/>
</dbReference>
<evidence type="ECO:0000313" key="3">
    <source>
        <dbReference type="EMBL" id="HJA07376.1"/>
    </source>
</evidence>
<dbReference type="InterPro" id="IPR050772">
    <property type="entry name" value="Hydratase-Decarb/MhpD_sf"/>
</dbReference>